<proteinExistence type="predicted"/>
<evidence type="ECO:0000313" key="3">
    <source>
        <dbReference type="Proteomes" id="UP001209540"/>
    </source>
</evidence>
<comment type="caution">
    <text evidence="2">The sequence shown here is derived from an EMBL/GenBank/DDBJ whole genome shotgun (WGS) entry which is preliminary data.</text>
</comment>
<keyword evidence="1" id="KW-1133">Transmembrane helix</keyword>
<reference evidence="2" key="2">
    <citation type="submission" date="2023-02" db="EMBL/GenBank/DDBJ databases">
        <authorList>
            <consortium name="DOE Joint Genome Institute"/>
            <person name="Mondo S.J."/>
            <person name="Chang Y."/>
            <person name="Wang Y."/>
            <person name="Ahrendt S."/>
            <person name="Andreopoulos W."/>
            <person name="Barry K."/>
            <person name="Beard J."/>
            <person name="Benny G.L."/>
            <person name="Blankenship S."/>
            <person name="Bonito G."/>
            <person name="Cuomo C."/>
            <person name="Desiro A."/>
            <person name="Gervers K.A."/>
            <person name="Hundley H."/>
            <person name="Kuo A."/>
            <person name="LaButti K."/>
            <person name="Lang B.F."/>
            <person name="Lipzen A."/>
            <person name="O'Donnell K."/>
            <person name="Pangilinan J."/>
            <person name="Reynolds N."/>
            <person name="Sandor L."/>
            <person name="Smith M.W."/>
            <person name="Tsang A."/>
            <person name="Grigoriev I.V."/>
            <person name="Stajich J.E."/>
            <person name="Spatafora J.W."/>
        </authorList>
    </citation>
    <scope>NUCLEOTIDE SEQUENCE</scope>
    <source>
        <strain evidence="2">RSA 2281</strain>
    </source>
</reference>
<keyword evidence="3" id="KW-1185">Reference proteome</keyword>
<dbReference type="AlphaFoldDB" id="A0AAD5K228"/>
<gene>
    <name evidence="2" type="ORF">BDA99DRAFT_521885</name>
</gene>
<protein>
    <submittedName>
        <fullName evidence="2">Uncharacterized protein</fullName>
    </submittedName>
</protein>
<reference evidence="2" key="1">
    <citation type="journal article" date="2022" name="IScience">
        <title>Evolution of zygomycete secretomes and the origins of terrestrial fungal ecologies.</title>
        <authorList>
            <person name="Chang Y."/>
            <person name="Wang Y."/>
            <person name="Mondo S."/>
            <person name="Ahrendt S."/>
            <person name="Andreopoulos W."/>
            <person name="Barry K."/>
            <person name="Beard J."/>
            <person name="Benny G.L."/>
            <person name="Blankenship S."/>
            <person name="Bonito G."/>
            <person name="Cuomo C."/>
            <person name="Desiro A."/>
            <person name="Gervers K.A."/>
            <person name="Hundley H."/>
            <person name="Kuo A."/>
            <person name="LaButti K."/>
            <person name="Lang B.F."/>
            <person name="Lipzen A."/>
            <person name="O'Donnell K."/>
            <person name="Pangilinan J."/>
            <person name="Reynolds N."/>
            <person name="Sandor L."/>
            <person name="Smith M.E."/>
            <person name="Tsang A."/>
            <person name="Grigoriev I.V."/>
            <person name="Stajich J.E."/>
            <person name="Spatafora J.W."/>
        </authorList>
    </citation>
    <scope>NUCLEOTIDE SEQUENCE</scope>
    <source>
        <strain evidence="2">RSA 2281</strain>
    </source>
</reference>
<dbReference type="Proteomes" id="UP001209540">
    <property type="component" value="Unassembled WGS sequence"/>
</dbReference>
<keyword evidence="1" id="KW-0472">Membrane</keyword>
<accession>A0AAD5K228</accession>
<feature type="transmembrane region" description="Helical" evidence="1">
    <location>
        <begin position="58"/>
        <end position="81"/>
    </location>
</feature>
<dbReference type="EMBL" id="JAIXMP010000030">
    <property type="protein sequence ID" value="KAI9251446.1"/>
    <property type="molecule type" value="Genomic_DNA"/>
</dbReference>
<evidence type="ECO:0000256" key="1">
    <source>
        <dbReference type="SAM" id="Phobius"/>
    </source>
</evidence>
<organism evidence="2 3">
    <name type="scientific">Phascolomyces articulosus</name>
    <dbReference type="NCBI Taxonomy" id="60185"/>
    <lineage>
        <taxon>Eukaryota</taxon>
        <taxon>Fungi</taxon>
        <taxon>Fungi incertae sedis</taxon>
        <taxon>Mucoromycota</taxon>
        <taxon>Mucoromycotina</taxon>
        <taxon>Mucoromycetes</taxon>
        <taxon>Mucorales</taxon>
        <taxon>Lichtheimiaceae</taxon>
        <taxon>Phascolomyces</taxon>
    </lineage>
</organism>
<sequence>MYLPLTVKLFFYFAPGFCSLSKVEGVLYTMLQFSRPCPPCIFLQPFITVFMNNKYKHFFVVLFSITQAVYISLIVEFFFFITDAFLIRIFKHGCFVCC</sequence>
<evidence type="ECO:0000313" key="2">
    <source>
        <dbReference type="EMBL" id="KAI9251446.1"/>
    </source>
</evidence>
<keyword evidence="1" id="KW-0812">Transmembrane</keyword>
<name>A0AAD5K228_9FUNG</name>